<dbReference type="InterPro" id="IPR052355">
    <property type="entry name" value="CENP-V-like"/>
</dbReference>
<feature type="domain" description="CENP-V/GFA" evidence="4">
    <location>
        <begin position="1"/>
        <end position="118"/>
    </location>
</feature>
<dbReference type="Pfam" id="PF04828">
    <property type="entry name" value="GFA"/>
    <property type="match status" value="1"/>
</dbReference>
<dbReference type="PROSITE" id="PS51891">
    <property type="entry name" value="CENP_V_GFA"/>
    <property type="match status" value="1"/>
</dbReference>
<dbReference type="PANTHER" id="PTHR28620">
    <property type="entry name" value="CENTROMERE PROTEIN V"/>
    <property type="match status" value="1"/>
</dbReference>
<keyword evidence="2" id="KW-0479">Metal-binding</keyword>
<evidence type="ECO:0000256" key="3">
    <source>
        <dbReference type="ARBA" id="ARBA00022833"/>
    </source>
</evidence>
<dbReference type="SUPFAM" id="SSF51316">
    <property type="entry name" value="Mss4-like"/>
    <property type="match status" value="1"/>
</dbReference>
<evidence type="ECO:0000313" key="5">
    <source>
        <dbReference type="EMBL" id="AAY82740.1"/>
    </source>
</evidence>
<dbReference type="EMBL" id="DQ088853">
    <property type="protein sequence ID" value="AAY82740.1"/>
    <property type="molecule type" value="Genomic_DNA"/>
</dbReference>
<organism evidence="5">
    <name type="scientific">uncultured bacterium eBACmed18B02</name>
    <dbReference type="NCBI Taxonomy" id="334275"/>
    <lineage>
        <taxon>Bacteria</taxon>
        <taxon>environmental samples</taxon>
    </lineage>
</organism>
<evidence type="ECO:0000256" key="1">
    <source>
        <dbReference type="ARBA" id="ARBA00005495"/>
    </source>
</evidence>
<evidence type="ECO:0000259" key="4">
    <source>
        <dbReference type="PROSITE" id="PS51891"/>
    </source>
</evidence>
<name>Q4PJ92_9BACT</name>
<dbReference type="InterPro" id="IPR006913">
    <property type="entry name" value="CENP-V/GFA"/>
</dbReference>
<dbReference type="InterPro" id="IPR011057">
    <property type="entry name" value="Mss4-like_sf"/>
</dbReference>
<dbReference type="Gene3D" id="2.170.150.70">
    <property type="match status" value="1"/>
</dbReference>
<dbReference type="GO" id="GO:0016846">
    <property type="term" value="F:carbon-sulfur lyase activity"/>
    <property type="evidence" value="ECO:0007669"/>
    <property type="project" value="InterPro"/>
</dbReference>
<protein>
    <recommendedName>
        <fullName evidence="4">CENP-V/GFA domain-containing protein</fullName>
    </recommendedName>
</protein>
<evidence type="ECO:0000256" key="2">
    <source>
        <dbReference type="ARBA" id="ARBA00022723"/>
    </source>
</evidence>
<comment type="similarity">
    <text evidence="1">Belongs to the Gfa family.</text>
</comment>
<dbReference type="GO" id="GO:0046872">
    <property type="term" value="F:metal ion binding"/>
    <property type="evidence" value="ECO:0007669"/>
    <property type="project" value="UniProtKB-KW"/>
</dbReference>
<dbReference type="AlphaFoldDB" id="Q4PJ92"/>
<reference evidence="5" key="1">
    <citation type="journal article" date="2005" name="PLoS Biol.">
        <title>New insights into metabolic properties of marine bacteria encoding proteorhodopsins.</title>
        <authorList>
            <person name="Sabehi G."/>
            <person name="Loy A."/>
            <person name="Jung K.H."/>
            <person name="Partha R."/>
            <person name="Spudich J.L."/>
            <person name="Isaacson T."/>
            <person name="Hirschberg J."/>
            <person name="Wagner M."/>
            <person name="Beja O."/>
        </authorList>
    </citation>
    <scope>NUCLEOTIDE SEQUENCE</scope>
</reference>
<keyword evidence="3" id="KW-0862">Zinc</keyword>
<proteinExistence type="inferred from homology"/>
<sequence>MKILKCHCGSVEAEINLDGDLAKVVKCNCSICKRKGAIMSMVKNEDFKIIKGEDKLKLYQFHSKIAKHYFCSDCGIYTHHNPRINPAMTGFNVGCIDEIDTFGLNEVPVNDGQNHPLDQKK</sequence>
<accession>Q4PJ92</accession>
<dbReference type="PANTHER" id="PTHR28620:SF1">
    <property type="entry name" value="CENP-V_GFA DOMAIN-CONTAINING PROTEIN"/>
    <property type="match status" value="1"/>
</dbReference>